<evidence type="ECO:0000313" key="2">
    <source>
        <dbReference type="Proteomes" id="UP000009319"/>
    </source>
</evidence>
<dbReference type="AlphaFoldDB" id="K0Q5Q9"/>
<keyword evidence="2" id="KW-1185">Reference proteome</keyword>
<gene>
    <name evidence="1" type="ORF">BN77_p11474</name>
</gene>
<name>K0Q5Q9_9HYPH</name>
<dbReference type="STRING" id="1211777.BN77_p11474"/>
<protein>
    <submittedName>
        <fullName evidence="1">Uncharacterized protein</fullName>
    </submittedName>
</protein>
<dbReference type="EMBL" id="CANI01000039">
    <property type="protein sequence ID" value="CCM78779.1"/>
    <property type="molecule type" value="Genomic_DNA"/>
</dbReference>
<comment type="caution">
    <text evidence="1">The sequence shown here is derived from an EMBL/GenBank/DDBJ whole genome shotgun (WGS) entry which is preliminary data.</text>
</comment>
<organism evidence="1 2">
    <name type="scientific">Rhizobium mesoamericanum STM3625</name>
    <dbReference type="NCBI Taxonomy" id="1211777"/>
    <lineage>
        <taxon>Bacteria</taxon>
        <taxon>Pseudomonadati</taxon>
        <taxon>Pseudomonadota</taxon>
        <taxon>Alphaproteobacteria</taxon>
        <taxon>Hyphomicrobiales</taxon>
        <taxon>Rhizobiaceae</taxon>
        <taxon>Rhizobium/Agrobacterium group</taxon>
        <taxon>Rhizobium</taxon>
    </lineage>
</organism>
<dbReference type="HOGENOM" id="CLU_3157088_0_0_5"/>
<dbReference type="Proteomes" id="UP000009319">
    <property type="component" value="Unassembled WGS sequence"/>
</dbReference>
<reference evidence="1 2" key="1">
    <citation type="journal article" date="2013" name="Genome Announc.">
        <title>Draft Genome Sequence of Rhizobium mesoamericanum STM3625, a Nitrogen-Fixing Symbiont of Mimosa pudica Isolated in French Guiana (South America).</title>
        <authorList>
            <person name="Moulin L."/>
            <person name="Mornico D."/>
            <person name="Melkonian R."/>
            <person name="Klonowska A."/>
        </authorList>
    </citation>
    <scope>NUCLEOTIDE SEQUENCE [LARGE SCALE GENOMIC DNA]</scope>
    <source>
        <strain evidence="1 2">STM3625</strain>
    </source>
</reference>
<evidence type="ECO:0000313" key="1">
    <source>
        <dbReference type="EMBL" id="CCM78779.1"/>
    </source>
</evidence>
<accession>K0Q5Q9</accession>
<sequence length="48" mass="4971">MGASASVLALSLTKGGMSVTTYTLLEEACHRRDHIGILGTYCSPGTAE</sequence>
<proteinExistence type="predicted"/>